<dbReference type="GeneID" id="105907635"/>
<name>A0A6P8F9C5_CLUHA</name>
<feature type="domain" description="AAA+ ATPase" evidence="12">
    <location>
        <begin position="847"/>
        <end position="985"/>
    </location>
</feature>
<comment type="subcellular location">
    <subcellularLocation>
        <location evidence="1">Membrane</location>
    </subcellularLocation>
</comment>
<dbReference type="FunFam" id="3.40.50.300:FF:000988">
    <property type="entry name" value="peroxisome biogenesis factor 6"/>
    <property type="match status" value="1"/>
</dbReference>
<evidence type="ECO:0000313" key="14">
    <source>
        <dbReference type="RefSeq" id="XP_031419757.1"/>
    </source>
</evidence>
<dbReference type="InterPro" id="IPR057604">
    <property type="entry name" value="DPBB_PEX6"/>
</dbReference>
<evidence type="ECO:0000256" key="4">
    <source>
        <dbReference type="ARBA" id="ARBA00022741"/>
    </source>
</evidence>
<keyword evidence="5" id="KW-0378">Hydrolase</keyword>
<dbReference type="InterPro" id="IPR027417">
    <property type="entry name" value="P-loop_NTPase"/>
</dbReference>
<evidence type="ECO:0000256" key="6">
    <source>
        <dbReference type="ARBA" id="ARBA00022840"/>
    </source>
</evidence>
<keyword evidence="13" id="KW-1185">Reference proteome</keyword>
<dbReference type="GO" id="GO:0016558">
    <property type="term" value="P:protein import into peroxisome matrix"/>
    <property type="evidence" value="ECO:0007669"/>
    <property type="project" value="TreeGrafter"/>
</dbReference>
<dbReference type="GO" id="GO:0016887">
    <property type="term" value="F:ATP hydrolysis activity"/>
    <property type="evidence" value="ECO:0007669"/>
    <property type="project" value="InterPro"/>
</dbReference>
<dbReference type="Proteomes" id="UP000515152">
    <property type="component" value="Chromosome 26"/>
</dbReference>
<evidence type="ECO:0000256" key="8">
    <source>
        <dbReference type="ARBA" id="ARBA00034811"/>
    </source>
</evidence>
<dbReference type="AlphaFoldDB" id="A0A6P8F9C5"/>
<sequence length="1091" mass="118991">MKNMAAPVRLVCSEAFPPHVTALTVLINRQQFSHFFPGCKESSSTLLYSYCKSKPAILLCACLLSEEETPKCESPVLLHASHKLTLKVFASKLFFKHYGLLRESKGVVRLFQPLVLSKVVVGARSKQSLKWATSDKFSNGLHVLATCHEQALLARQGDPLSLPFHPLVFDDTAQCNHLSDLIVLESCPVTQGVITADTSVVVTDCRDIGPHQTLNEQLNHNSTRNLMPLIASDFAHYANSLGSGDSLLDNTALVRTGFSGFVQALECRVDIRVVDIHNLCQQGGIIFREGQDAMLDMDNTIFLSKHLLLKLGLFNGEWVVVSTLCAHSDRTKTSVSLLPTQSPEKPESKRASKARVDRVDRHLAPMVVVDFPKCPNTAISDNVGVISLVHWFNLTNGEPLPRGNKTVKIKRWSPLSTPPGLQLSESSSRSASPQFAQELHIELVRSPGSSLHRFYDGLLHHYFSTPRLVWPGRVLSVPTAGHPEVIETSCEGITRWPVLCFKVKKVCGTEDSGPYLADITHSRLYLEGSTNSQAPWAGSNEVPSFWTNMSPAGLSSTVEQLVTIIHPFVSESSSIFQGRGTILLAGPSGCGKVTVVRATCRRLHLHLLKYDCVTLCADTASASEAKMRAAFQKAELQKPCILLLRNLQLLGQPRDGTETDARVLAALCHLIEKAPSRVIVVASVSDPKELSSGALAAFVHQVVIERPAEEQRRAVLGLLSEGLPLGKNVNLSRLARQTVGFVLGDLCELMTLAGKVAHQRILKTSFPGGMSLQQEEDLCASGVIVQAEDLSVALETLQEMHSQALGAPKIPSVRWQDIGGLQQVKKDIMDTIQVPLEHPELAALGLRRSGVLLYGPPGTGKTLLAKAVATECSLTFLSVKGPELLNMYVGQSEENVREVFATARAASPCIIFFDELDSLAPNRGRSGDSGGVMDRVVSQLLAELDGLHSTGDVFVIGATNRPDLLDQSLLRPGRFDKLVYVGINDDKDSQLQVLKAITRKFRLDPGVSLAEVVGLCPPRMTGADLYALCSDAMMAAVKRKIQRISEGLEAEDEELLLSAEDFQQALCHVQPSVSEQELLKYTLLQQKLTAK</sequence>
<evidence type="ECO:0000256" key="3">
    <source>
        <dbReference type="ARBA" id="ARBA00022593"/>
    </source>
</evidence>
<dbReference type="InterPro" id="IPR003959">
    <property type="entry name" value="ATPase_AAA_core"/>
</dbReference>
<dbReference type="PANTHER" id="PTHR23077:SF9">
    <property type="entry name" value="PEROXISOMAL ATPASE PEX6"/>
    <property type="match status" value="1"/>
</dbReference>
<feature type="compositionally biased region" description="Basic and acidic residues" evidence="11">
    <location>
        <begin position="344"/>
        <end position="356"/>
    </location>
</feature>
<evidence type="ECO:0000256" key="10">
    <source>
        <dbReference type="ARBA" id="ARBA00048778"/>
    </source>
</evidence>
<dbReference type="Gene3D" id="3.40.50.300">
    <property type="entry name" value="P-loop containing nucleotide triphosphate hydrolases"/>
    <property type="match status" value="2"/>
</dbReference>
<evidence type="ECO:0000313" key="13">
    <source>
        <dbReference type="Proteomes" id="UP000515152"/>
    </source>
</evidence>
<dbReference type="InterPro" id="IPR003960">
    <property type="entry name" value="ATPase_AAA_CS"/>
</dbReference>
<accession>A0A6P8F9C5</accession>
<evidence type="ECO:0000256" key="9">
    <source>
        <dbReference type="ARBA" id="ARBA00034920"/>
    </source>
</evidence>
<evidence type="ECO:0000256" key="5">
    <source>
        <dbReference type="ARBA" id="ARBA00022801"/>
    </source>
</evidence>
<reference evidence="14" key="1">
    <citation type="submission" date="2025-08" db="UniProtKB">
        <authorList>
            <consortium name="RefSeq"/>
        </authorList>
    </citation>
    <scope>IDENTIFICATION</scope>
</reference>
<dbReference type="GO" id="GO:0005778">
    <property type="term" value="C:peroxisomal membrane"/>
    <property type="evidence" value="ECO:0007669"/>
    <property type="project" value="TreeGrafter"/>
</dbReference>
<dbReference type="PANTHER" id="PTHR23077">
    <property type="entry name" value="AAA-FAMILY ATPASE"/>
    <property type="match status" value="1"/>
</dbReference>
<dbReference type="GO" id="GO:0005524">
    <property type="term" value="F:ATP binding"/>
    <property type="evidence" value="ECO:0007669"/>
    <property type="project" value="UniProtKB-KW"/>
</dbReference>
<keyword evidence="4" id="KW-0547">Nucleotide-binding</keyword>
<evidence type="ECO:0000259" key="12">
    <source>
        <dbReference type="SMART" id="SM00382"/>
    </source>
</evidence>
<dbReference type="SUPFAM" id="SSF52540">
    <property type="entry name" value="P-loop containing nucleoside triphosphate hydrolases"/>
    <property type="match status" value="2"/>
</dbReference>
<dbReference type="FunFam" id="3.40.50.300:FF:000109">
    <property type="entry name" value="Peroxisomal biogenesis factor 6"/>
    <property type="match status" value="1"/>
</dbReference>
<gene>
    <name evidence="14" type="primary">pex6</name>
</gene>
<dbReference type="Pfam" id="PF00004">
    <property type="entry name" value="AAA"/>
    <property type="match status" value="2"/>
</dbReference>
<dbReference type="CDD" id="cd19527">
    <property type="entry name" value="RecA-like_PEX6_r2"/>
    <property type="match status" value="1"/>
</dbReference>
<keyword evidence="7" id="KW-0472">Membrane</keyword>
<evidence type="ECO:0000256" key="2">
    <source>
        <dbReference type="ARBA" id="ARBA00006914"/>
    </source>
</evidence>
<dbReference type="CTD" id="5190"/>
<dbReference type="GO" id="GO:0005829">
    <property type="term" value="C:cytosol"/>
    <property type="evidence" value="ECO:0007669"/>
    <property type="project" value="TreeGrafter"/>
</dbReference>
<organism evidence="13 14">
    <name type="scientific">Clupea harengus</name>
    <name type="common">Atlantic herring</name>
    <dbReference type="NCBI Taxonomy" id="7950"/>
    <lineage>
        <taxon>Eukaryota</taxon>
        <taxon>Metazoa</taxon>
        <taxon>Chordata</taxon>
        <taxon>Craniata</taxon>
        <taxon>Vertebrata</taxon>
        <taxon>Euteleostomi</taxon>
        <taxon>Actinopterygii</taxon>
        <taxon>Neopterygii</taxon>
        <taxon>Teleostei</taxon>
        <taxon>Clupei</taxon>
        <taxon>Clupeiformes</taxon>
        <taxon>Clupeoidei</taxon>
        <taxon>Clupeidae</taxon>
        <taxon>Clupea</taxon>
    </lineage>
</organism>
<dbReference type="Pfam" id="PF25395">
    <property type="entry name" value="DPBB_PEX6"/>
    <property type="match status" value="1"/>
</dbReference>
<keyword evidence="6" id="KW-0067">ATP-binding</keyword>
<protein>
    <recommendedName>
        <fullName evidence="8">Peroxisomal ATPase PEX6</fullName>
    </recommendedName>
    <alternativeName>
        <fullName evidence="9">Peroxin-6</fullName>
    </alternativeName>
</protein>
<comment type="similarity">
    <text evidence="2">Belongs to the AAA ATPase family.</text>
</comment>
<dbReference type="InterPro" id="IPR050168">
    <property type="entry name" value="AAA_ATPase_domain"/>
</dbReference>
<dbReference type="InterPro" id="IPR047533">
    <property type="entry name" value="RecA-like_PEX6_r2"/>
</dbReference>
<dbReference type="RefSeq" id="XP_031419757.1">
    <property type="nucleotide sequence ID" value="XM_031563897.2"/>
</dbReference>
<dbReference type="Gene3D" id="1.10.8.60">
    <property type="match status" value="2"/>
</dbReference>
<keyword evidence="3" id="KW-0962">Peroxisome biogenesis</keyword>
<feature type="domain" description="AAA+ ATPase" evidence="12">
    <location>
        <begin position="578"/>
        <end position="709"/>
    </location>
</feature>
<dbReference type="SMART" id="SM00382">
    <property type="entry name" value="AAA"/>
    <property type="match status" value="2"/>
</dbReference>
<dbReference type="FunFam" id="1.10.8.60:FF:000039">
    <property type="entry name" value="peroxisome biogenesis factor 6"/>
    <property type="match status" value="1"/>
</dbReference>
<dbReference type="OrthoDB" id="2187at2759"/>
<dbReference type="InterPro" id="IPR003593">
    <property type="entry name" value="AAA+_ATPase"/>
</dbReference>
<comment type="catalytic activity">
    <reaction evidence="10">
        <text>ATP + H2O = ADP + phosphate + H(+)</text>
        <dbReference type="Rhea" id="RHEA:13065"/>
        <dbReference type="ChEBI" id="CHEBI:15377"/>
        <dbReference type="ChEBI" id="CHEBI:15378"/>
        <dbReference type="ChEBI" id="CHEBI:30616"/>
        <dbReference type="ChEBI" id="CHEBI:43474"/>
        <dbReference type="ChEBI" id="CHEBI:456216"/>
    </reaction>
    <physiologicalReaction direction="left-to-right" evidence="10">
        <dbReference type="Rhea" id="RHEA:13066"/>
    </physiologicalReaction>
</comment>
<proteinExistence type="inferred from homology"/>
<evidence type="ECO:0000256" key="7">
    <source>
        <dbReference type="ARBA" id="ARBA00023136"/>
    </source>
</evidence>
<evidence type="ECO:0000256" key="1">
    <source>
        <dbReference type="ARBA" id="ARBA00004370"/>
    </source>
</evidence>
<evidence type="ECO:0000256" key="11">
    <source>
        <dbReference type="SAM" id="MobiDB-lite"/>
    </source>
</evidence>
<dbReference type="KEGG" id="char:105907635"/>
<feature type="region of interest" description="Disordered" evidence="11">
    <location>
        <begin position="335"/>
        <end position="356"/>
    </location>
</feature>
<dbReference type="PROSITE" id="PS00674">
    <property type="entry name" value="AAA"/>
    <property type="match status" value="1"/>
</dbReference>